<dbReference type="Pfam" id="PF13561">
    <property type="entry name" value="adh_short_C2"/>
    <property type="match status" value="1"/>
</dbReference>
<dbReference type="GO" id="GO:0016491">
    <property type="term" value="F:oxidoreductase activity"/>
    <property type="evidence" value="ECO:0007669"/>
    <property type="project" value="UniProtKB-KW"/>
</dbReference>
<comment type="similarity">
    <text evidence="1">Belongs to the short-chain dehydrogenases/reductases (SDR) family.</text>
</comment>
<dbReference type="Gene3D" id="3.40.50.720">
    <property type="entry name" value="NAD(P)-binding Rossmann-like Domain"/>
    <property type="match status" value="1"/>
</dbReference>
<dbReference type="InterPro" id="IPR036291">
    <property type="entry name" value="NAD(P)-bd_dom_sf"/>
</dbReference>
<protein>
    <submittedName>
        <fullName evidence="4">Short-chain dehydrogenase</fullName>
    </submittedName>
</protein>
<dbReference type="PRINTS" id="PR00080">
    <property type="entry name" value="SDRFAMILY"/>
</dbReference>
<keyword evidence="5" id="KW-1185">Reference proteome</keyword>
<evidence type="ECO:0000259" key="3">
    <source>
        <dbReference type="SMART" id="SM00822"/>
    </source>
</evidence>
<dbReference type="NCBIfam" id="NF005559">
    <property type="entry name" value="PRK07231.1"/>
    <property type="match status" value="1"/>
</dbReference>
<keyword evidence="2" id="KW-0560">Oxidoreductase</keyword>
<dbReference type="OrthoDB" id="286404at2"/>
<dbReference type="InterPro" id="IPR020904">
    <property type="entry name" value="Sc_DH/Rdtase_CS"/>
</dbReference>
<dbReference type="CDD" id="cd05233">
    <property type="entry name" value="SDR_c"/>
    <property type="match status" value="1"/>
</dbReference>
<dbReference type="SMART" id="SM00822">
    <property type="entry name" value="PKS_KR"/>
    <property type="match status" value="1"/>
</dbReference>
<name>A0A1V4D9X3_9ACTN</name>
<dbReference type="RefSeq" id="WP_046088572.1">
    <property type="nucleotide sequence ID" value="NZ_LAKD02000011.1"/>
</dbReference>
<dbReference type="InterPro" id="IPR051122">
    <property type="entry name" value="SDR_DHRS6-like"/>
</dbReference>
<gene>
    <name evidence="4" type="ORF">VT50_0206210</name>
</gene>
<dbReference type="SUPFAM" id="SSF51735">
    <property type="entry name" value="NAD(P)-binding Rossmann-fold domains"/>
    <property type="match status" value="1"/>
</dbReference>
<organism evidence="4 5">
    <name type="scientific">Streptomyces antioxidans</name>
    <dbReference type="NCBI Taxonomy" id="1507734"/>
    <lineage>
        <taxon>Bacteria</taxon>
        <taxon>Bacillati</taxon>
        <taxon>Actinomycetota</taxon>
        <taxon>Actinomycetes</taxon>
        <taxon>Kitasatosporales</taxon>
        <taxon>Streptomycetaceae</taxon>
        <taxon>Streptomyces</taxon>
    </lineage>
</organism>
<dbReference type="AlphaFoldDB" id="A0A1V4D9X3"/>
<dbReference type="PANTHER" id="PTHR43477">
    <property type="entry name" value="DIHYDROANTICAPSIN 7-DEHYDROGENASE"/>
    <property type="match status" value="1"/>
</dbReference>
<accession>A0A1V4D9X3</accession>
<sequence>MSDNLSLNGKRALVTGATSGIGAAIARHLTAQGAHVVVVGRDTERGTAVVRSITDAGGSAQFTSADIGDPAHISALHEEVGEIDILVNNAGLAIWGPTETFSVEDLDATYATNVRGPFLLVAAFVPAMLSKRSGAIINIGSLAATIGIPGSSAYGASKAALTSLTREWAAEFSGQGVRVNTVAPGPVETPMGTPDVLDQLAATTALGRVAQPEEVADLVGFLASDRSGYITGATIHIDGGRTAI</sequence>
<dbReference type="Proteomes" id="UP000033615">
    <property type="component" value="Unassembled WGS sequence"/>
</dbReference>
<dbReference type="PANTHER" id="PTHR43477:SF1">
    <property type="entry name" value="DIHYDROANTICAPSIN 7-DEHYDROGENASE"/>
    <property type="match status" value="1"/>
</dbReference>
<evidence type="ECO:0000313" key="5">
    <source>
        <dbReference type="Proteomes" id="UP000033615"/>
    </source>
</evidence>
<dbReference type="InterPro" id="IPR057326">
    <property type="entry name" value="KR_dom"/>
</dbReference>
<evidence type="ECO:0000256" key="2">
    <source>
        <dbReference type="ARBA" id="ARBA00023002"/>
    </source>
</evidence>
<reference evidence="4" key="1">
    <citation type="submission" date="2016-12" db="EMBL/GenBank/DDBJ databases">
        <title>Genome sequence of Streptomyces antioxidans MUSC 164.</title>
        <authorList>
            <person name="Lee L.-H."/>
            <person name="Ser H.-L."/>
        </authorList>
    </citation>
    <scope>NUCLEOTIDE SEQUENCE [LARGE SCALE GENOMIC DNA]</scope>
    <source>
        <strain evidence="4">MUSC 164</strain>
    </source>
</reference>
<dbReference type="PROSITE" id="PS00061">
    <property type="entry name" value="ADH_SHORT"/>
    <property type="match status" value="1"/>
</dbReference>
<comment type="caution">
    <text evidence="4">The sequence shown here is derived from an EMBL/GenBank/DDBJ whole genome shotgun (WGS) entry which is preliminary data.</text>
</comment>
<dbReference type="EMBL" id="LAKD02000011">
    <property type="protein sequence ID" value="OPF82621.1"/>
    <property type="molecule type" value="Genomic_DNA"/>
</dbReference>
<dbReference type="PRINTS" id="PR00081">
    <property type="entry name" value="GDHRDH"/>
</dbReference>
<evidence type="ECO:0000313" key="4">
    <source>
        <dbReference type="EMBL" id="OPF82621.1"/>
    </source>
</evidence>
<dbReference type="InterPro" id="IPR002347">
    <property type="entry name" value="SDR_fam"/>
</dbReference>
<feature type="domain" description="Ketoreductase" evidence="3">
    <location>
        <begin position="10"/>
        <end position="190"/>
    </location>
</feature>
<dbReference type="FunFam" id="3.40.50.720:FF:000084">
    <property type="entry name" value="Short-chain dehydrogenase reductase"/>
    <property type="match status" value="1"/>
</dbReference>
<proteinExistence type="inferred from homology"/>
<evidence type="ECO:0000256" key="1">
    <source>
        <dbReference type="ARBA" id="ARBA00006484"/>
    </source>
</evidence>